<dbReference type="Gene3D" id="2.20.200.10">
    <property type="entry name" value="Outer membrane efflux proteins (OEP)"/>
    <property type="match status" value="1"/>
</dbReference>
<dbReference type="EMBL" id="JAWRCP010000002">
    <property type="protein sequence ID" value="MDW6094103.1"/>
    <property type="molecule type" value="Genomic_DNA"/>
</dbReference>
<comment type="similarity">
    <text evidence="1 2">Belongs to the outer membrane factor (OMF) (TC 1.B.17) family.</text>
</comment>
<keyword evidence="2" id="KW-0472">Membrane</keyword>
<evidence type="ECO:0000313" key="3">
    <source>
        <dbReference type="EMBL" id="MDW6094103.1"/>
    </source>
</evidence>
<dbReference type="RefSeq" id="WP_318585439.1">
    <property type="nucleotide sequence ID" value="NZ_JAWRCP010000002.1"/>
</dbReference>
<proteinExistence type="inferred from homology"/>
<keyword evidence="2" id="KW-0449">Lipoprotein</keyword>
<dbReference type="NCBIfam" id="TIGR01845">
    <property type="entry name" value="outer_NodT"/>
    <property type="match status" value="1"/>
</dbReference>
<dbReference type="PANTHER" id="PTHR30203">
    <property type="entry name" value="OUTER MEMBRANE CATION EFFLUX PROTEIN"/>
    <property type="match status" value="1"/>
</dbReference>
<dbReference type="Pfam" id="PF02321">
    <property type="entry name" value="OEP"/>
    <property type="match status" value="2"/>
</dbReference>
<gene>
    <name evidence="3" type="ORF">SBX64_16305</name>
</gene>
<evidence type="ECO:0000313" key="4">
    <source>
        <dbReference type="Proteomes" id="UP001279860"/>
    </source>
</evidence>
<keyword evidence="4" id="KW-1185">Reference proteome</keyword>
<keyword evidence="2" id="KW-0564">Palmitate</keyword>
<evidence type="ECO:0000256" key="1">
    <source>
        <dbReference type="ARBA" id="ARBA00007613"/>
    </source>
</evidence>
<comment type="caution">
    <text evidence="3">The sequence shown here is derived from an EMBL/GenBank/DDBJ whole genome shotgun (WGS) entry which is preliminary data.</text>
</comment>
<dbReference type="Proteomes" id="UP001279860">
    <property type="component" value="Unassembled WGS sequence"/>
</dbReference>
<reference evidence="3 4" key="1">
    <citation type="submission" date="2023-11" db="EMBL/GenBank/DDBJ databases">
        <title>Plant-associative lifestyle of Vibrio porteresiae and its evolutionary dynamics.</title>
        <authorList>
            <person name="Rameshkumar N."/>
            <person name="Kirti K."/>
        </authorList>
    </citation>
    <scope>NUCLEOTIDE SEQUENCE [LARGE SCALE GENOMIC DNA]</scope>
    <source>
        <strain evidence="3 4">MSSRF7</strain>
    </source>
</reference>
<dbReference type="PROSITE" id="PS51257">
    <property type="entry name" value="PROKAR_LIPOPROTEIN"/>
    <property type="match status" value="1"/>
</dbReference>
<comment type="subcellular location">
    <subcellularLocation>
        <location evidence="2">Cell outer membrane</location>
        <topology evidence="2">Lipid-anchor</topology>
    </subcellularLocation>
</comment>
<dbReference type="Gene3D" id="1.20.1600.10">
    <property type="entry name" value="Outer membrane efflux proteins (OEP)"/>
    <property type="match status" value="1"/>
</dbReference>
<name>A0ABU4IYV6_9VIBR</name>
<protein>
    <submittedName>
        <fullName evidence="3">Efflux transporter outer membrane subunit</fullName>
    </submittedName>
</protein>
<evidence type="ECO:0000256" key="2">
    <source>
        <dbReference type="RuleBase" id="RU362097"/>
    </source>
</evidence>
<dbReference type="SUPFAM" id="SSF56954">
    <property type="entry name" value="Outer membrane efflux proteins (OEP)"/>
    <property type="match status" value="1"/>
</dbReference>
<dbReference type="PANTHER" id="PTHR30203:SF32">
    <property type="entry name" value="CATION EFFLUX SYSTEM PROTEIN CUSC"/>
    <property type="match status" value="1"/>
</dbReference>
<dbReference type="InterPro" id="IPR003423">
    <property type="entry name" value="OMP_efflux"/>
</dbReference>
<keyword evidence="2" id="KW-1134">Transmembrane beta strand</keyword>
<keyword evidence="2" id="KW-0812">Transmembrane</keyword>
<accession>A0ABU4IYV6</accession>
<dbReference type="InterPro" id="IPR010131">
    <property type="entry name" value="MdtP/NodT-like"/>
</dbReference>
<sequence>MLKPFLGITISTLLLAGCTATRTEFKPPQVEIPAAWQTQQVSDQVSLNPWWERFNDLELNQLIQQMLHINNDLALATLTLQKARLEAGLSETEQYPQLSSTLATSHSKRLDSGNNSQSYSANLAVRYELDLWGRVASSVNAAQWTAIASEADRESTAQSLVATTASLYWQMGYLKDRIALSNKSIAYAKQILALAQRQYRSGAVSELDVLEAKRSLAGQQAAHSDLLQSLTEAENAMAILFNQPPRESRLQIQSLPQGPIPEIAAGVPADLLVRRPDVKAALYELKSALATQDATVAGYLPTLTLTGSVGDSSSQLRDLLTDPLGTLGAELILPFLQWDKMSLNRKIAQTNYQTAIVNYRQTLYTAMKDVDNALSAKKHYQYQGLRLQEQYDAATAAEQIYASQYHHGAVSIRDWLDAQETQRNAQESLLENRYNQYQIQATVYQALGGSDIAPPLTARKLNLPVEK</sequence>
<organism evidence="3 4">
    <name type="scientific">Vibrio rhizosphaerae</name>
    <dbReference type="NCBI Taxonomy" id="398736"/>
    <lineage>
        <taxon>Bacteria</taxon>
        <taxon>Pseudomonadati</taxon>
        <taxon>Pseudomonadota</taxon>
        <taxon>Gammaproteobacteria</taxon>
        <taxon>Vibrionales</taxon>
        <taxon>Vibrionaceae</taxon>
        <taxon>Vibrio</taxon>
    </lineage>
</organism>